<dbReference type="EMBL" id="CM055096">
    <property type="protein sequence ID" value="KAJ7556412.1"/>
    <property type="molecule type" value="Genomic_DNA"/>
</dbReference>
<protein>
    <submittedName>
        <fullName evidence="1">Uncharacterized protein</fullName>
    </submittedName>
</protein>
<proteinExistence type="predicted"/>
<organism evidence="1 2">
    <name type="scientific">Diphasiastrum complanatum</name>
    <name type="common">Issler's clubmoss</name>
    <name type="synonym">Lycopodium complanatum</name>
    <dbReference type="NCBI Taxonomy" id="34168"/>
    <lineage>
        <taxon>Eukaryota</taxon>
        <taxon>Viridiplantae</taxon>
        <taxon>Streptophyta</taxon>
        <taxon>Embryophyta</taxon>
        <taxon>Tracheophyta</taxon>
        <taxon>Lycopodiopsida</taxon>
        <taxon>Lycopodiales</taxon>
        <taxon>Lycopodiaceae</taxon>
        <taxon>Lycopodioideae</taxon>
        <taxon>Diphasiastrum</taxon>
    </lineage>
</organism>
<keyword evidence="2" id="KW-1185">Reference proteome</keyword>
<sequence length="491" mass="55705">MDLQKPLLFGHLTGFSKPRAKTARKPRSAVLLQEFVLSFKPSDIAEEDDNKSFYSHDVLQGIFREGDVLETNAKLTAGKTISFLDEEMHFVKKKQVKVSQKDSDMHTRGRTNISLKGFTQKDIEQSHFRRPYEEEDKSAAEPSHARDRRVEKPDQKGCVGGTEGKRSERYIKELLNREANQECVGRGKLGIAKSKDARCETIRKEDSYARLPHTQRGVHQGYQDIDQAGKNVHEAPLQLGDRPTKLKLKVGGITHTLQTFVTAQKVDSRKGSDLRETSKPQSKRRRQRLILQGISDDEDTDVPPVYNPREKSTNQQCNVLKNSSLQKKVEDGGACRREHKVKVTEEELQAKKAEAARRRKQQIEKAAKDIQASAIQKILCQDSVRKKREDRLQKQREEIAQSKKAAELEAASNSIRWMFGPNGTVVSWSKDVELPALFKSGPCSYPPPREKCAVPTCSNAYKYRHSKLKLPLCSLECYRIVEKPNEIGAAF</sequence>
<gene>
    <name evidence="1" type="ORF">O6H91_05G081900</name>
</gene>
<accession>A0ACC2DR27</accession>
<reference evidence="2" key="1">
    <citation type="journal article" date="2024" name="Proc. Natl. Acad. Sci. U.S.A.">
        <title>Extraordinary preservation of gene collinearity over three hundred million years revealed in homosporous lycophytes.</title>
        <authorList>
            <person name="Li C."/>
            <person name="Wickell D."/>
            <person name="Kuo L.Y."/>
            <person name="Chen X."/>
            <person name="Nie B."/>
            <person name="Liao X."/>
            <person name="Peng D."/>
            <person name="Ji J."/>
            <person name="Jenkins J."/>
            <person name="Williams M."/>
            <person name="Shu S."/>
            <person name="Plott C."/>
            <person name="Barry K."/>
            <person name="Rajasekar S."/>
            <person name="Grimwood J."/>
            <person name="Han X."/>
            <person name="Sun S."/>
            <person name="Hou Z."/>
            <person name="He W."/>
            <person name="Dai G."/>
            <person name="Sun C."/>
            <person name="Schmutz J."/>
            <person name="Leebens-Mack J.H."/>
            <person name="Li F.W."/>
            <person name="Wang L."/>
        </authorList>
    </citation>
    <scope>NUCLEOTIDE SEQUENCE [LARGE SCALE GENOMIC DNA]</scope>
    <source>
        <strain evidence="2">cv. PW_Plant_1</strain>
    </source>
</reference>
<evidence type="ECO:0000313" key="1">
    <source>
        <dbReference type="EMBL" id="KAJ7556412.1"/>
    </source>
</evidence>
<name>A0ACC2DR27_DIPCM</name>
<evidence type="ECO:0000313" key="2">
    <source>
        <dbReference type="Proteomes" id="UP001162992"/>
    </source>
</evidence>
<comment type="caution">
    <text evidence="1">The sequence shown here is derived from an EMBL/GenBank/DDBJ whole genome shotgun (WGS) entry which is preliminary data.</text>
</comment>
<dbReference type="Proteomes" id="UP001162992">
    <property type="component" value="Chromosome 5"/>
</dbReference>